<feature type="transmembrane region" description="Helical" evidence="1">
    <location>
        <begin position="209"/>
        <end position="228"/>
    </location>
</feature>
<protein>
    <recommendedName>
        <fullName evidence="4">Actin-binding WH2 domain-containing protein</fullName>
    </recommendedName>
</protein>
<sequence>MTVIESYQRRNNEASLLIIERILRDRDSFWYQVAEERDLNRLIGQMFVSSSISFSLYGIVLGLSHSWLQALSSAVKLPLLFVLTIAICLPSLYLFNLVFGSRLSVRQALSIVLTSTTVIAMLTLAFAPISLFFLLSAPNYEFFKLLNVAILTLTGFVGLTFLVDGMRYLNNTALQFLQSQGLQTESKPEAGEQRQTNLPTVVKPVSMKLIYFWVILFGFVGTQLAWTLRPFFGDPMGEFAIFRPIEGNFYVNLIGTLLQMMR</sequence>
<reference evidence="3" key="1">
    <citation type="submission" date="2017-08" db="EMBL/GenBank/DDBJ databases">
        <authorList>
            <person name="Grouzdev D.S."/>
            <person name="Gaisin V.A."/>
            <person name="Rysina M.S."/>
            <person name="Gorlenko V.M."/>
        </authorList>
    </citation>
    <scope>NUCLEOTIDE SEQUENCE [LARGE SCALE GENOMIC DNA]</scope>
    <source>
        <strain evidence="3">Kir15-3F</strain>
    </source>
</reference>
<feature type="transmembrane region" description="Helical" evidence="1">
    <location>
        <begin position="46"/>
        <end position="67"/>
    </location>
</feature>
<proteinExistence type="predicted"/>
<evidence type="ECO:0008006" key="4">
    <source>
        <dbReference type="Google" id="ProtNLM"/>
    </source>
</evidence>
<comment type="caution">
    <text evidence="2">The sequence shown here is derived from an EMBL/GenBank/DDBJ whole genome shotgun (WGS) entry which is preliminary data.</text>
</comment>
<feature type="transmembrane region" description="Helical" evidence="1">
    <location>
        <begin position="111"/>
        <end position="136"/>
    </location>
</feature>
<dbReference type="Proteomes" id="UP000220527">
    <property type="component" value="Unassembled WGS sequence"/>
</dbReference>
<dbReference type="OrthoDB" id="257692at2"/>
<keyword evidence="1" id="KW-0472">Membrane</keyword>
<dbReference type="AlphaFoldDB" id="A0A2A6RF64"/>
<name>A0A2A6RF64_9CHLR</name>
<accession>A0A2A6RF64</accession>
<dbReference type="RefSeq" id="WP_097645614.1">
    <property type="nucleotide sequence ID" value="NZ_NQWI01000132.1"/>
</dbReference>
<organism evidence="2 3">
    <name type="scientific">Candidatus Viridilinea mediisalina</name>
    <dbReference type="NCBI Taxonomy" id="2024553"/>
    <lineage>
        <taxon>Bacteria</taxon>
        <taxon>Bacillati</taxon>
        <taxon>Chloroflexota</taxon>
        <taxon>Chloroflexia</taxon>
        <taxon>Chloroflexales</taxon>
        <taxon>Chloroflexineae</taxon>
        <taxon>Oscillochloridaceae</taxon>
        <taxon>Candidatus Viridilinea</taxon>
    </lineage>
</organism>
<evidence type="ECO:0000256" key="1">
    <source>
        <dbReference type="SAM" id="Phobius"/>
    </source>
</evidence>
<feature type="transmembrane region" description="Helical" evidence="1">
    <location>
        <begin position="142"/>
        <end position="163"/>
    </location>
</feature>
<gene>
    <name evidence="2" type="ORF">CJ255_18695</name>
</gene>
<dbReference type="EMBL" id="NQWI01000132">
    <property type="protein sequence ID" value="PDW01518.1"/>
    <property type="molecule type" value="Genomic_DNA"/>
</dbReference>
<evidence type="ECO:0000313" key="3">
    <source>
        <dbReference type="Proteomes" id="UP000220527"/>
    </source>
</evidence>
<feature type="transmembrane region" description="Helical" evidence="1">
    <location>
        <begin position="79"/>
        <end position="99"/>
    </location>
</feature>
<keyword evidence="1" id="KW-1133">Transmembrane helix</keyword>
<keyword evidence="3" id="KW-1185">Reference proteome</keyword>
<evidence type="ECO:0000313" key="2">
    <source>
        <dbReference type="EMBL" id="PDW01518.1"/>
    </source>
</evidence>
<keyword evidence="1" id="KW-0812">Transmembrane</keyword>